<reference evidence="1 2" key="1">
    <citation type="submission" date="2024-09" db="EMBL/GenBank/DDBJ databases">
        <authorList>
            <person name="Sun Q."/>
            <person name="Mori K."/>
        </authorList>
    </citation>
    <scope>NUCLEOTIDE SEQUENCE [LARGE SCALE GENOMIC DNA]</scope>
    <source>
        <strain evidence="1 2">JCM 11201</strain>
    </source>
</reference>
<accession>A0ABV5W8N9</accession>
<proteinExistence type="predicted"/>
<protein>
    <submittedName>
        <fullName evidence="1">Uncharacterized protein</fullName>
    </submittedName>
</protein>
<dbReference type="EMBL" id="JBHMAF010000001">
    <property type="protein sequence ID" value="MFB9756942.1"/>
    <property type="molecule type" value="Genomic_DNA"/>
</dbReference>
<evidence type="ECO:0000313" key="2">
    <source>
        <dbReference type="Proteomes" id="UP001589609"/>
    </source>
</evidence>
<sequence length="88" mass="10066">MFEEPITPELIVKVLNNFINEYGVTLSTANVYVNFRNEDGQAVTLLDEDGKEIESIVVKKPKTQKSKRKKQAGDIIEFPNNEREIVIK</sequence>
<organism evidence="1 2">
    <name type="scientific">Ectobacillus funiculus</name>
    <dbReference type="NCBI Taxonomy" id="137993"/>
    <lineage>
        <taxon>Bacteria</taxon>
        <taxon>Bacillati</taxon>
        <taxon>Bacillota</taxon>
        <taxon>Bacilli</taxon>
        <taxon>Bacillales</taxon>
        <taxon>Bacillaceae</taxon>
        <taxon>Ectobacillus</taxon>
    </lineage>
</organism>
<evidence type="ECO:0000313" key="1">
    <source>
        <dbReference type="EMBL" id="MFB9756942.1"/>
    </source>
</evidence>
<dbReference type="RefSeq" id="WP_379947156.1">
    <property type="nucleotide sequence ID" value="NZ_JBHMAF010000001.1"/>
</dbReference>
<keyword evidence="2" id="KW-1185">Reference proteome</keyword>
<gene>
    <name evidence="1" type="ORF">ACFFMS_00010</name>
</gene>
<dbReference type="Proteomes" id="UP001589609">
    <property type="component" value="Unassembled WGS sequence"/>
</dbReference>
<comment type="caution">
    <text evidence="1">The sequence shown here is derived from an EMBL/GenBank/DDBJ whole genome shotgun (WGS) entry which is preliminary data.</text>
</comment>
<name>A0ABV5W8N9_9BACI</name>